<dbReference type="Proteomes" id="UP000323506">
    <property type="component" value="Chromosome A11"/>
</dbReference>
<keyword evidence="1" id="KW-0472">Membrane</keyword>
<keyword evidence="1" id="KW-0812">Transmembrane</keyword>
<organism evidence="2 3">
    <name type="scientific">Gossypium darwinii</name>
    <name type="common">Darwin's cotton</name>
    <name type="synonym">Gossypium barbadense var. darwinii</name>
    <dbReference type="NCBI Taxonomy" id="34276"/>
    <lineage>
        <taxon>Eukaryota</taxon>
        <taxon>Viridiplantae</taxon>
        <taxon>Streptophyta</taxon>
        <taxon>Embryophyta</taxon>
        <taxon>Tracheophyta</taxon>
        <taxon>Spermatophyta</taxon>
        <taxon>Magnoliopsida</taxon>
        <taxon>eudicotyledons</taxon>
        <taxon>Gunneridae</taxon>
        <taxon>Pentapetalae</taxon>
        <taxon>rosids</taxon>
        <taxon>malvids</taxon>
        <taxon>Malvales</taxon>
        <taxon>Malvaceae</taxon>
        <taxon>Malvoideae</taxon>
        <taxon>Gossypium</taxon>
    </lineage>
</organism>
<sequence>MFFPLICPFSCKFFSLLKLIIHNRLDIDLLVSSTSYMMVVIMILLLGLLMALACCCCCFYLLHTDKESFFITLSDHSFPANCSLYTHNSGLVWRFRLIKSQNFCHG</sequence>
<keyword evidence="3" id="KW-1185">Reference proteome</keyword>
<protein>
    <submittedName>
        <fullName evidence="2">Uncharacterized protein</fullName>
    </submittedName>
</protein>
<keyword evidence="1" id="KW-1133">Transmembrane helix</keyword>
<feature type="transmembrane region" description="Helical" evidence="1">
    <location>
        <begin position="36"/>
        <end position="62"/>
    </location>
</feature>
<dbReference type="EMBL" id="CM017698">
    <property type="protein sequence ID" value="TYG93469.1"/>
    <property type="molecule type" value="Genomic_DNA"/>
</dbReference>
<reference evidence="2 3" key="1">
    <citation type="submission" date="2019-06" db="EMBL/GenBank/DDBJ databases">
        <title>WGS assembly of Gossypium darwinii.</title>
        <authorList>
            <person name="Chen Z.J."/>
            <person name="Sreedasyam A."/>
            <person name="Ando A."/>
            <person name="Song Q."/>
            <person name="De L."/>
            <person name="Hulse-Kemp A."/>
            <person name="Ding M."/>
            <person name="Ye W."/>
            <person name="Kirkbride R."/>
            <person name="Jenkins J."/>
            <person name="Plott C."/>
            <person name="Lovell J."/>
            <person name="Lin Y.-M."/>
            <person name="Vaughn R."/>
            <person name="Liu B."/>
            <person name="Li W."/>
            <person name="Simpson S."/>
            <person name="Scheffler B."/>
            <person name="Saski C."/>
            <person name="Grover C."/>
            <person name="Hu G."/>
            <person name="Conover J."/>
            <person name="Carlson J."/>
            <person name="Shu S."/>
            <person name="Boston L."/>
            <person name="Williams M."/>
            <person name="Peterson D."/>
            <person name="Mcgee K."/>
            <person name="Jones D."/>
            <person name="Wendel J."/>
            <person name="Stelly D."/>
            <person name="Grimwood J."/>
            <person name="Schmutz J."/>
        </authorList>
    </citation>
    <scope>NUCLEOTIDE SEQUENCE [LARGE SCALE GENOMIC DNA]</scope>
    <source>
        <strain evidence="2">1808015.09</strain>
    </source>
</reference>
<evidence type="ECO:0000256" key="1">
    <source>
        <dbReference type="SAM" id="Phobius"/>
    </source>
</evidence>
<gene>
    <name evidence="2" type="ORF">ES288_A11G113000v1</name>
</gene>
<dbReference type="AlphaFoldDB" id="A0A5D2EJX4"/>
<evidence type="ECO:0000313" key="3">
    <source>
        <dbReference type="Proteomes" id="UP000323506"/>
    </source>
</evidence>
<evidence type="ECO:0000313" key="2">
    <source>
        <dbReference type="EMBL" id="TYG93469.1"/>
    </source>
</evidence>
<accession>A0A5D2EJX4</accession>
<proteinExistence type="predicted"/>
<name>A0A5D2EJX4_GOSDA</name>